<evidence type="ECO:0000313" key="9">
    <source>
        <dbReference type="Proteomes" id="UP000176951"/>
    </source>
</evidence>
<dbReference type="Gene3D" id="3.30.920.30">
    <property type="entry name" value="Hypothetical protein"/>
    <property type="match status" value="1"/>
</dbReference>
<dbReference type="Pfam" id="PF07927">
    <property type="entry name" value="HicA_toxin"/>
    <property type="match status" value="1"/>
</dbReference>
<protein>
    <recommendedName>
        <fullName evidence="10">Addiction module toxin, HicA family</fullName>
    </recommendedName>
</protein>
<dbReference type="GO" id="GO:0003729">
    <property type="term" value="F:mRNA binding"/>
    <property type="evidence" value="ECO:0007669"/>
    <property type="project" value="InterPro"/>
</dbReference>
<name>A0A1G2PV08_9BACT</name>
<comment type="similarity">
    <text evidence="1">Belongs to the HicA mRNA interferase family.</text>
</comment>
<accession>A0A1G2PV08</accession>
<evidence type="ECO:0000256" key="7">
    <source>
        <dbReference type="ARBA" id="ARBA00023016"/>
    </source>
</evidence>
<evidence type="ECO:0000256" key="3">
    <source>
        <dbReference type="ARBA" id="ARBA00022722"/>
    </source>
</evidence>
<comment type="caution">
    <text evidence="8">The sequence shown here is derived from an EMBL/GenBank/DDBJ whole genome shotgun (WGS) entry which is preliminary data.</text>
</comment>
<keyword evidence="2" id="KW-1277">Toxin-antitoxin system</keyword>
<evidence type="ECO:0000256" key="2">
    <source>
        <dbReference type="ARBA" id="ARBA00022649"/>
    </source>
</evidence>
<dbReference type="GO" id="GO:0016787">
    <property type="term" value="F:hydrolase activity"/>
    <property type="evidence" value="ECO:0007669"/>
    <property type="project" value="UniProtKB-KW"/>
</dbReference>
<gene>
    <name evidence="8" type="ORF">A3A97_04625</name>
</gene>
<evidence type="ECO:0000256" key="6">
    <source>
        <dbReference type="ARBA" id="ARBA00022884"/>
    </source>
</evidence>
<proteinExistence type="inferred from homology"/>
<keyword evidence="7" id="KW-0346">Stress response</keyword>
<dbReference type="SUPFAM" id="SSF54786">
    <property type="entry name" value="YcfA/nrd intein domain"/>
    <property type="match status" value="1"/>
</dbReference>
<keyword evidence="3" id="KW-0540">Nuclease</keyword>
<keyword evidence="6" id="KW-0694">RNA-binding</keyword>
<evidence type="ECO:0008006" key="10">
    <source>
        <dbReference type="Google" id="ProtNLM"/>
    </source>
</evidence>
<evidence type="ECO:0000313" key="8">
    <source>
        <dbReference type="EMBL" id="OHA52166.1"/>
    </source>
</evidence>
<dbReference type="AlphaFoldDB" id="A0A1G2PV08"/>
<dbReference type="InterPro" id="IPR038570">
    <property type="entry name" value="HicA_sf"/>
</dbReference>
<dbReference type="GO" id="GO:0004519">
    <property type="term" value="F:endonuclease activity"/>
    <property type="evidence" value="ECO:0007669"/>
    <property type="project" value="UniProtKB-KW"/>
</dbReference>
<dbReference type="InterPro" id="IPR012933">
    <property type="entry name" value="HicA_mRNA_interferase"/>
</dbReference>
<keyword evidence="4" id="KW-0255">Endonuclease</keyword>
<dbReference type="Proteomes" id="UP000176951">
    <property type="component" value="Unassembled WGS sequence"/>
</dbReference>
<keyword evidence="5" id="KW-0378">Hydrolase</keyword>
<organism evidence="8 9">
    <name type="scientific">Candidatus Terrybacteria bacterium RIFCSPLOWO2_01_FULL_40_23</name>
    <dbReference type="NCBI Taxonomy" id="1802366"/>
    <lineage>
        <taxon>Bacteria</taxon>
        <taxon>Candidatus Terryibacteriota</taxon>
    </lineage>
</organism>
<evidence type="ECO:0000256" key="4">
    <source>
        <dbReference type="ARBA" id="ARBA00022759"/>
    </source>
</evidence>
<dbReference type="EMBL" id="MHSW01000012">
    <property type="protein sequence ID" value="OHA52166.1"/>
    <property type="molecule type" value="Genomic_DNA"/>
</dbReference>
<reference evidence="8 9" key="1">
    <citation type="journal article" date="2016" name="Nat. Commun.">
        <title>Thousands of microbial genomes shed light on interconnected biogeochemical processes in an aquifer system.</title>
        <authorList>
            <person name="Anantharaman K."/>
            <person name="Brown C.T."/>
            <person name="Hug L.A."/>
            <person name="Sharon I."/>
            <person name="Castelle C.J."/>
            <person name="Probst A.J."/>
            <person name="Thomas B.C."/>
            <person name="Singh A."/>
            <person name="Wilkins M.J."/>
            <person name="Karaoz U."/>
            <person name="Brodie E.L."/>
            <person name="Williams K.H."/>
            <person name="Hubbard S.S."/>
            <person name="Banfield J.F."/>
        </authorList>
    </citation>
    <scope>NUCLEOTIDE SEQUENCE [LARGE SCALE GENOMIC DNA]</scope>
</reference>
<evidence type="ECO:0000256" key="1">
    <source>
        <dbReference type="ARBA" id="ARBA00006620"/>
    </source>
</evidence>
<sequence>MAKFGPLKKKKFIKFLSKVGCFFVRNGGNHDVYWRDGINRPVTVPRHDMVSARVIRSNLSTLGISLDEYLKIMDEL</sequence>
<evidence type="ECO:0000256" key="5">
    <source>
        <dbReference type="ARBA" id="ARBA00022801"/>
    </source>
</evidence>